<feature type="compositionally biased region" description="Basic and acidic residues" evidence="1">
    <location>
        <begin position="7"/>
        <end position="18"/>
    </location>
</feature>
<feature type="region of interest" description="Disordered" evidence="1">
    <location>
        <begin position="1"/>
        <end position="33"/>
    </location>
</feature>
<reference evidence="2" key="1">
    <citation type="submission" date="2018-11" db="EMBL/GenBank/DDBJ databases">
        <authorList>
            <consortium name="Pathogen Informatics"/>
        </authorList>
    </citation>
    <scope>NUCLEOTIDE SEQUENCE</scope>
</reference>
<evidence type="ECO:0000313" key="3">
    <source>
        <dbReference type="Proteomes" id="UP000784294"/>
    </source>
</evidence>
<sequence>MIQFSTRRAEGVPRRSGREVVQPGPANASFPGSHFLVPGSETALKEMGTHTHTHTRTSRCQHDLVANILLGMHRHCPESMRTHTCIWIHLHPMTLYLGAYTFLRPGFMALWPSMNISGSKQMPVIWPFWKYRLHPSFSALDFLFLLSPAHQHFIHVSGQHVH</sequence>
<protein>
    <submittedName>
        <fullName evidence="2">Uncharacterized protein</fullName>
    </submittedName>
</protein>
<name>A0A448WLP4_9PLAT</name>
<dbReference type="Proteomes" id="UP000784294">
    <property type="component" value="Unassembled WGS sequence"/>
</dbReference>
<organism evidence="2 3">
    <name type="scientific">Protopolystoma xenopodis</name>
    <dbReference type="NCBI Taxonomy" id="117903"/>
    <lineage>
        <taxon>Eukaryota</taxon>
        <taxon>Metazoa</taxon>
        <taxon>Spiralia</taxon>
        <taxon>Lophotrochozoa</taxon>
        <taxon>Platyhelminthes</taxon>
        <taxon>Monogenea</taxon>
        <taxon>Polyopisthocotylea</taxon>
        <taxon>Polystomatidea</taxon>
        <taxon>Polystomatidae</taxon>
        <taxon>Protopolystoma</taxon>
    </lineage>
</organism>
<keyword evidence="3" id="KW-1185">Reference proteome</keyword>
<proteinExistence type="predicted"/>
<evidence type="ECO:0000256" key="1">
    <source>
        <dbReference type="SAM" id="MobiDB-lite"/>
    </source>
</evidence>
<dbReference type="EMBL" id="CAAALY010022354">
    <property type="protein sequence ID" value="VEL14793.1"/>
    <property type="molecule type" value="Genomic_DNA"/>
</dbReference>
<accession>A0A448WLP4</accession>
<comment type="caution">
    <text evidence="2">The sequence shown here is derived from an EMBL/GenBank/DDBJ whole genome shotgun (WGS) entry which is preliminary data.</text>
</comment>
<dbReference type="AlphaFoldDB" id="A0A448WLP4"/>
<gene>
    <name evidence="2" type="ORF">PXEA_LOCUS8233</name>
</gene>
<evidence type="ECO:0000313" key="2">
    <source>
        <dbReference type="EMBL" id="VEL14793.1"/>
    </source>
</evidence>